<proteinExistence type="predicted"/>
<evidence type="ECO:0000313" key="1">
    <source>
        <dbReference type="EMBL" id="BFM41668.1"/>
    </source>
</evidence>
<name>A0AAT9GW42_9FLAO</name>
<dbReference type="EMBL" id="AP031573">
    <property type="protein sequence ID" value="BFM41668.1"/>
    <property type="molecule type" value="Genomic_DNA"/>
</dbReference>
<sequence length="52" mass="6289">MKRPIISQQERSCMINPKLEVAKLKFKREIDRSRFGQMLYKIVQRLSKKLSH</sequence>
<protein>
    <submittedName>
        <fullName evidence="1">Uncharacterized protein</fullName>
    </submittedName>
</protein>
<dbReference type="AlphaFoldDB" id="A0AAT9GW42"/>
<gene>
    <name evidence="1" type="ORF">CFS9_03090</name>
</gene>
<reference evidence="1" key="1">
    <citation type="submission" date="2024-05" db="EMBL/GenBank/DDBJ databases">
        <title>Whole-Genome Sequence of CFS9, a Potential Fish Probiotic Isolated from the Body Surface of Silurus asotus.</title>
        <authorList>
            <person name="Kojima M."/>
            <person name="Tobioka K."/>
            <person name="Yokota K."/>
            <person name="Nakatani H."/>
            <person name="Hori K."/>
            <person name="Tamaru Y."/>
            <person name="Okazaki F."/>
        </authorList>
    </citation>
    <scope>NUCLEOTIDE SEQUENCE</scope>
    <source>
        <strain evidence="1">CFS9</strain>
    </source>
</reference>
<accession>A0AAT9GW42</accession>
<organism evidence="1">
    <name type="scientific">Flavobacterium sp. CFS9</name>
    <dbReference type="NCBI Taxonomy" id="3143118"/>
    <lineage>
        <taxon>Bacteria</taxon>
        <taxon>Pseudomonadati</taxon>
        <taxon>Bacteroidota</taxon>
        <taxon>Flavobacteriia</taxon>
        <taxon>Flavobacteriales</taxon>
        <taxon>Flavobacteriaceae</taxon>
        <taxon>Flavobacterium</taxon>
    </lineage>
</organism>